<organism evidence="11 12">
    <name type="scientific">Polypterus senegalus</name>
    <name type="common">Senegal bichir</name>
    <dbReference type="NCBI Taxonomy" id="55291"/>
    <lineage>
        <taxon>Eukaryota</taxon>
        <taxon>Metazoa</taxon>
        <taxon>Chordata</taxon>
        <taxon>Craniata</taxon>
        <taxon>Vertebrata</taxon>
        <taxon>Euteleostomi</taxon>
        <taxon>Actinopterygii</taxon>
        <taxon>Polypteriformes</taxon>
        <taxon>Polypteridae</taxon>
        <taxon>Polypterus</taxon>
    </lineage>
</organism>
<comment type="subunit">
    <text evidence="3">Dodecamer. Interacts with BFSP2 and VIM.</text>
</comment>
<dbReference type="PROSITE" id="PS51987">
    <property type="entry name" value="GS_CATALYTIC"/>
    <property type="match status" value="1"/>
</dbReference>
<proteinExistence type="inferred from homology"/>
<dbReference type="FunFam" id="3.30.590.10:FF:000009">
    <property type="entry name" value="Lengsin, lens protein with glutamine synthetase domain"/>
    <property type="match status" value="1"/>
</dbReference>
<evidence type="ECO:0000259" key="9">
    <source>
        <dbReference type="PROSITE" id="PS51986"/>
    </source>
</evidence>
<name>A0A8X8BV02_POLSE</name>
<dbReference type="Gene3D" id="3.30.590.10">
    <property type="entry name" value="Glutamine synthetase/guanido kinase, catalytic domain"/>
    <property type="match status" value="1"/>
</dbReference>
<dbReference type="EMBL" id="JAATIS010000859">
    <property type="protein sequence ID" value="KAG2467502.1"/>
    <property type="molecule type" value="Genomic_DNA"/>
</dbReference>
<dbReference type="Pfam" id="PF00120">
    <property type="entry name" value="Gln-synt_C"/>
    <property type="match status" value="1"/>
</dbReference>
<evidence type="ECO:0000313" key="11">
    <source>
        <dbReference type="EMBL" id="KAG2467502.1"/>
    </source>
</evidence>
<evidence type="ECO:0000256" key="1">
    <source>
        <dbReference type="ARBA" id="ARBA00009897"/>
    </source>
</evidence>
<dbReference type="FunFam" id="3.10.20.70:FF:000007">
    <property type="entry name" value="LOW QUALITY PROTEIN: lengsin"/>
    <property type="match status" value="1"/>
</dbReference>
<keyword evidence="12" id="KW-1185">Reference proteome</keyword>
<dbReference type="InterPro" id="IPR008146">
    <property type="entry name" value="Gln_synth_cat_dom"/>
</dbReference>
<evidence type="ECO:0000256" key="3">
    <source>
        <dbReference type="ARBA" id="ARBA00038790"/>
    </source>
</evidence>
<protein>
    <recommendedName>
        <fullName evidence="4">Lengsin</fullName>
    </recommendedName>
    <alternativeName>
        <fullName evidence="5">Glutamate-ammonia ligase domain-containing protein 1</fullName>
    </alternativeName>
</protein>
<comment type="caution">
    <text evidence="11">The sequence shown here is derived from an EMBL/GenBank/DDBJ whole genome shotgun (WGS) entry which is preliminary data.</text>
</comment>
<dbReference type="InterPro" id="IPR036651">
    <property type="entry name" value="Gln_synt_N_sf"/>
</dbReference>
<evidence type="ECO:0000256" key="8">
    <source>
        <dbReference type="SAM" id="MobiDB-lite"/>
    </source>
</evidence>
<feature type="compositionally biased region" description="Polar residues" evidence="8">
    <location>
        <begin position="159"/>
        <end position="176"/>
    </location>
</feature>
<evidence type="ECO:0000256" key="7">
    <source>
        <dbReference type="RuleBase" id="RU000384"/>
    </source>
</evidence>
<dbReference type="GO" id="GO:0016020">
    <property type="term" value="C:membrane"/>
    <property type="evidence" value="ECO:0007669"/>
    <property type="project" value="TreeGrafter"/>
</dbReference>
<accession>A0A8X8BV02</accession>
<evidence type="ECO:0000256" key="4">
    <source>
        <dbReference type="ARBA" id="ARBA00039404"/>
    </source>
</evidence>
<sequence>MVLHHTASASATEALLRSRRSRGSLSPLAPPPLQRTNRDAHREDVLTSCVIHCVLELGTREVRDHRGCFEKCDSVNISTDEVDGSRISLKKRKGVKVSGKYLPPMEWEKGGSFRQIGQFDSSVAAMSRTARSPSNYQQDGRLREESSDDQEKPGYPPSQCLQDDNWNTEQEATGGSVSEAGVSRQTIQELKNLLRESSLLQTRTKPGMTGIYPCAQTPAKRSQEAPAVSFSTFKPFSEDPQSRMQAQKMATAAVQIRPGGDPCIVMGKPAGVNTKHSETKQEVVLGADNTKDSAANMSGIQSISTTDQIKQQIAREEISFVRFEATDLHGVSRSKTIPARFFQDKALYGVPMPRSYLELTLSPKDNEVDHMSATNFNSDILLVPDLGSFRILPWAVKTARVLCDAYTITGHPLRTSPRHVAKQMLSQLRAHGFSLHSSFTYECCIFGAPEKIDAKMVFFPAATLLGGQDLPFLQQLIDGMYYVGADVDSFSSASGPGQMEISLQPEFGIASADSAFTFRTGIKEVVRKHGYLASFFTNNGFHNAAVLSHSVWDVNGKRNLFHTGTGEMSELSKKWLAGLLYHSAALSCLMAPGVSCRKHIAQEGKEAKNCVYATWGANDNNCAYNVKCHGGRGAQIDNKLGSATGNPYLALAATVAAGLDGIKRSLTLDTDSEGPISPSQLRHHAIPVKLEDALVALAEDHIIRGALGDAFVQYFIAMKRYEIETKELDAERNKGLEYFI</sequence>
<feature type="region of interest" description="Disordered" evidence="8">
    <location>
        <begin position="125"/>
        <end position="183"/>
    </location>
</feature>
<feature type="non-terminal residue" evidence="11">
    <location>
        <position position="740"/>
    </location>
</feature>
<feature type="compositionally biased region" description="Polar residues" evidence="8">
    <location>
        <begin position="129"/>
        <end position="138"/>
    </location>
</feature>
<dbReference type="PANTHER" id="PTHR43407:SF1">
    <property type="entry name" value="LENGSIN"/>
    <property type="match status" value="1"/>
</dbReference>
<dbReference type="GO" id="GO:0006542">
    <property type="term" value="P:glutamine biosynthetic process"/>
    <property type="evidence" value="ECO:0007669"/>
    <property type="project" value="InterPro"/>
</dbReference>
<feature type="region of interest" description="Disordered" evidence="8">
    <location>
        <begin position="1"/>
        <end position="39"/>
    </location>
</feature>
<evidence type="ECO:0000313" key="12">
    <source>
        <dbReference type="Proteomes" id="UP000886611"/>
    </source>
</evidence>
<dbReference type="PROSITE" id="PS51986">
    <property type="entry name" value="GS_BETA_GRASP"/>
    <property type="match status" value="1"/>
</dbReference>
<dbReference type="InterPro" id="IPR014746">
    <property type="entry name" value="Gln_synth/guanido_kin_cat_dom"/>
</dbReference>
<dbReference type="AlphaFoldDB" id="A0A8X8BV02"/>
<dbReference type="GO" id="GO:0004356">
    <property type="term" value="F:glutamine synthetase activity"/>
    <property type="evidence" value="ECO:0007669"/>
    <property type="project" value="InterPro"/>
</dbReference>
<feature type="non-terminal residue" evidence="11">
    <location>
        <position position="1"/>
    </location>
</feature>
<dbReference type="GO" id="GO:0005737">
    <property type="term" value="C:cytoplasm"/>
    <property type="evidence" value="ECO:0007669"/>
    <property type="project" value="TreeGrafter"/>
</dbReference>
<dbReference type="SUPFAM" id="SSF54368">
    <property type="entry name" value="Glutamine synthetase, N-terminal domain"/>
    <property type="match status" value="1"/>
</dbReference>
<reference evidence="11 12" key="1">
    <citation type="journal article" date="2021" name="Cell">
        <title>Tracing the genetic footprints of vertebrate landing in non-teleost ray-finned fishes.</title>
        <authorList>
            <person name="Bi X."/>
            <person name="Wang K."/>
            <person name="Yang L."/>
            <person name="Pan H."/>
            <person name="Jiang H."/>
            <person name="Wei Q."/>
            <person name="Fang M."/>
            <person name="Yu H."/>
            <person name="Zhu C."/>
            <person name="Cai Y."/>
            <person name="He Y."/>
            <person name="Gan X."/>
            <person name="Zeng H."/>
            <person name="Yu D."/>
            <person name="Zhu Y."/>
            <person name="Jiang H."/>
            <person name="Qiu Q."/>
            <person name="Yang H."/>
            <person name="Zhang Y.E."/>
            <person name="Wang W."/>
            <person name="Zhu M."/>
            <person name="He S."/>
            <person name="Zhang G."/>
        </authorList>
    </citation>
    <scope>NUCLEOTIDE SEQUENCE [LARGE SCALE GENOMIC DNA]</scope>
    <source>
        <strain evidence="11">Bchr_013</strain>
    </source>
</reference>
<dbReference type="Proteomes" id="UP000886611">
    <property type="component" value="Unassembled WGS sequence"/>
</dbReference>
<evidence type="ECO:0000256" key="2">
    <source>
        <dbReference type="ARBA" id="ARBA00037583"/>
    </source>
</evidence>
<comment type="function">
    <text evidence="2">May act as a component of the cytoskeleton or as a chaperone for the reorganization of intermediate filament proteins during terminal differentiation in the lens. Does not seem to have enzymatic activity.</text>
</comment>
<evidence type="ECO:0000256" key="6">
    <source>
        <dbReference type="PROSITE-ProRule" id="PRU01330"/>
    </source>
</evidence>
<dbReference type="Gene3D" id="3.10.20.70">
    <property type="entry name" value="Glutamine synthetase, N-terminal domain"/>
    <property type="match status" value="1"/>
</dbReference>
<gene>
    <name evidence="11" type="primary">Lgsn</name>
    <name evidence="11" type="ORF">GTO96_0010078</name>
</gene>
<feature type="domain" description="GS beta-grasp" evidence="9">
    <location>
        <begin position="316"/>
        <end position="410"/>
    </location>
</feature>
<dbReference type="PANTHER" id="PTHR43407">
    <property type="entry name" value="GLUTAMINE SYNTHETASE"/>
    <property type="match status" value="1"/>
</dbReference>
<comment type="similarity">
    <text evidence="1 6 7">Belongs to the glutamine synthetase family.</text>
</comment>
<feature type="domain" description="GS catalytic" evidence="10">
    <location>
        <begin position="417"/>
        <end position="740"/>
    </location>
</feature>
<evidence type="ECO:0000256" key="5">
    <source>
        <dbReference type="ARBA" id="ARBA00042675"/>
    </source>
</evidence>
<feature type="compositionally biased region" description="Basic and acidic residues" evidence="8">
    <location>
        <begin position="140"/>
        <end position="152"/>
    </location>
</feature>
<dbReference type="SMART" id="SM01230">
    <property type="entry name" value="Gln-synt_C"/>
    <property type="match status" value="1"/>
</dbReference>
<evidence type="ECO:0000259" key="10">
    <source>
        <dbReference type="PROSITE" id="PS51987"/>
    </source>
</evidence>
<dbReference type="InterPro" id="IPR008147">
    <property type="entry name" value="Gln_synt_N"/>
</dbReference>
<dbReference type="SUPFAM" id="SSF55931">
    <property type="entry name" value="Glutamine synthetase/guanido kinase"/>
    <property type="match status" value="1"/>
</dbReference>